<evidence type="ECO:0000313" key="2">
    <source>
        <dbReference type="EMBL" id="CAA9217672.1"/>
    </source>
</evidence>
<name>A0A6J4HCD7_9ACTN</name>
<sequence>MALNVLGIRHHGPGSARSVARSLDRLMPDLVLVEGPPEGDPLVGLVASSSLVPPVALLCYVVSDPQRSAFWPFASFSPELAALRWAEANDVRARFCDLPAAASLAWRPPRARRSRRRVDPIAVLASAAGHEDPERWWEDLVEARGVADEALFEAVGEAMEALRGVEPHDDEEAAREAAMRLTVRAARKQGHVNIVVVCGAWHMPALTGTFPSEAADRARLKGLPRERVAATWVPWTTGRLAQSSGYGAGVASPGWYAHLHDEPTDPVPGWLARTSRVLRREGLDSAPAGSVDAARLAGALASLRGRPLPGLAEVTDATLAVLCGGDPAPLQLVHRRLVVGEGVGRVPDETPGLPLVEDVRRLQRRLRLPVTEQPKVLEIDLRQPTGLDRSHLLHRLRLLDIAWGEPSRALTGTTGTFRETWRLAWDPALEVAMVEASVWGTAVAPAATARAGDLAWSAASLPELTDLVQRTLLAELPDAVVHVVAALEVRAAVATDVHHLLAAIPPLVQALRYGTVRRTDAAAVGRVVDGMVARSAAGLAVACASLDDDAAATAAEAIRAADGSIGVLSDPRHLVPWRVALRSLASSASVHGLVCGRAARLLLDAAALTADEAARLLGRALSPGEQPARAGGWVEGFLSGSGVLLVHDDQLWSVLDRWVSLLPEERFTELLPLLRRTFSSFGPPERRALGDRAAAGRGGVEAVGADPEEDLEHSRADLVVPTLRRLLGL</sequence>
<evidence type="ECO:0000256" key="1">
    <source>
        <dbReference type="SAM" id="MobiDB-lite"/>
    </source>
</evidence>
<dbReference type="Pfam" id="PF18934">
    <property type="entry name" value="DUF5682"/>
    <property type="match status" value="1"/>
</dbReference>
<gene>
    <name evidence="2" type="ORF">AVDCRST_MAG76-603</name>
</gene>
<organism evidence="2">
    <name type="scientific">uncultured Acidimicrobiales bacterium</name>
    <dbReference type="NCBI Taxonomy" id="310071"/>
    <lineage>
        <taxon>Bacteria</taxon>
        <taxon>Bacillati</taxon>
        <taxon>Actinomycetota</taxon>
        <taxon>Acidimicrobiia</taxon>
        <taxon>Acidimicrobiales</taxon>
        <taxon>environmental samples</taxon>
    </lineage>
</organism>
<protein>
    <submittedName>
        <fullName evidence="2">Uncharacterized protein</fullName>
    </submittedName>
</protein>
<dbReference type="InterPro" id="IPR043737">
    <property type="entry name" value="DUF5682"/>
</dbReference>
<feature type="region of interest" description="Disordered" evidence="1">
    <location>
        <begin position="689"/>
        <end position="711"/>
    </location>
</feature>
<accession>A0A6J4HCD7</accession>
<dbReference type="PANTHER" id="PTHR30634">
    <property type="entry name" value="OUTER MEMBRANE LOLAB LIPOPROTEIN INSERTION APPARATUS"/>
    <property type="match status" value="1"/>
</dbReference>
<proteinExistence type="predicted"/>
<dbReference type="EMBL" id="CADCSZ010000032">
    <property type="protein sequence ID" value="CAA9217672.1"/>
    <property type="molecule type" value="Genomic_DNA"/>
</dbReference>
<dbReference type="PANTHER" id="PTHR30634:SF14">
    <property type="match status" value="1"/>
</dbReference>
<dbReference type="InterPro" id="IPR050458">
    <property type="entry name" value="LolB"/>
</dbReference>
<reference evidence="2" key="1">
    <citation type="submission" date="2020-02" db="EMBL/GenBank/DDBJ databases">
        <authorList>
            <person name="Meier V. D."/>
        </authorList>
    </citation>
    <scope>NUCLEOTIDE SEQUENCE</scope>
    <source>
        <strain evidence="2">AVDCRST_MAG76</strain>
    </source>
</reference>
<dbReference type="AlphaFoldDB" id="A0A6J4HCD7"/>